<dbReference type="GeneID" id="14012498"/>
<dbReference type="Gene3D" id="1.10.530.40">
    <property type="match status" value="1"/>
</dbReference>
<accession>G9J3H9</accession>
<dbReference type="CDD" id="cd12797">
    <property type="entry name" value="M23_peptidase"/>
    <property type="match status" value="1"/>
</dbReference>
<dbReference type="Proteomes" id="UP000007862">
    <property type="component" value="Segment"/>
</dbReference>
<gene>
    <name evidence="4" type="ORF">phi24R_gp12</name>
</gene>
<dbReference type="EMBL" id="JN800508">
    <property type="protein sequence ID" value="AEW47844.1"/>
    <property type="molecule type" value="Genomic_DNA"/>
</dbReference>
<dbReference type="OrthoDB" id="1472at10239"/>
<dbReference type="Pfam" id="PF01551">
    <property type="entry name" value="Peptidase_M23"/>
    <property type="match status" value="1"/>
</dbReference>
<proteinExistence type="predicted"/>
<evidence type="ECO:0000313" key="4">
    <source>
        <dbReference type="EMBL" id="AEW47844.1"/>
    </source>
</evidence>
<organism evidence="4 5">
    <name type="scientific">Clostridium phage phi24R</name>
    <dbReference type="NCBI Taxonomy" id="1128071"/>
    <lineage>
        <taxon>Viruses</taxon>
        <taxon>Duplodnaviria</taxon>
        <taxon>Heunggongvirae</taxon>
        <taxon>Uroviricota</taxon>
        <taxon>Caudoviricetes</taxon>
        <taxon>Guelinviridae</taxon>
        <taxon>Denniswatsonvirinae</taxon>
        <taxon>Gregsiragusavirus</taxon>
        <taxon>Gregsiragusavirus phi24R</taxon>
    </lineage>
</organism>
<protein>
    <submittedName>
        <fullName evidence="4">Lysozyme-peptidase</fullName>
    </submittedName>
</protein>
<feature type="domain" description="M23ase beta-sheet core" evidence="3">
    <location>
        <begin position="407"/>
        <end position="497"/>
    </location>
</feature>
<dbReference type="SUPFAM" id="SSF53955">
    <property type="entry name" value="Lysozyme-like"/>
    <property type="match status" value="1"/>
</dbReference>
<dbReference type="Gene3D" id="2.70.70.10">
    <property type="entry name" value="Glucose Permease (Domain IIA)"/>
    <property type="match status" value="1"/>
</dbReference>
<dbReference type="KEGG" id="vg:14012498"/>
<sequence>MNKNVYFYSLPYVDPSYQNLFNFKSIGIQNDYFSSKVVWVGQYNIKIEPSRVSLVVDKPYGWFMENNINYISAYDTNMKNIYYFIDDFVYKTENSTLLVISVDVFQTYQFDFEILESFVDRCHVNRWDGDTPTNEYETEDISYGENIMLEYEKIADMGRGVVVTSTVPLGKVETNVGGGSDGTGSASGDIANGIISANGLLFVKQEEGFAEYGAYFNGESFKTGGYGVTENYQTKYYSQLEPFPVSEEKASQVTYDLLNNEFGIPVKNAMLKANINLSDIPIYQFDVWVSIAFNYGMGGLSELNAWKMFLANPKDTENIATAIKNLKANPNRRQREGALFESGVYPQRQILKYGQNGQIVGYTDGNGWLPSGKKDGKYVDNDAGTNWLIPTTGQISAYYPTYPSGNPHNGVDIATPTGTPVYASKDGTVIKRRELTTSYGKFLIIQHGDSQVVYAHNSELKVNEGDTVKQGQLIALSGNTGNSSGDHLHWEIRNEKGTVVANDVKTVNPMPNYKVGDKVWQ</sequence>
<evidence type="ECO:0000256" key="1">
    <source>
        <dbReference type="ARBA" id="ARBA00022529"/>
    </source>
</evidence>
<dbReference type="InterPro" id="IPR023346">
    <property type="entry name" value="Lysozyme-like_dom_sf"/>
</dbReference>
<dbReference type="PANTHER" id="PTHR21666">
    <property type="entry name" value="PEPTIDASE-RELATED"/>
    <property type="match status" value="1"/>
</dbReference>
<dbReference type="GO" id="GO:0042742">
    <property type="term" value="P:defense response to bacterium"/>
    <property type="evidence" value="ECO:0007669"/>
    <property type="project" value="UniProtKB-KW"/>
</dbReference>
<dbReference type="InterPro" id="IPR016047">
    <property type="entry name" value="M23ase_b-sheet_dom"/>
</dbReference>
<dbReference type="GO" id="GO:0004222">
    <property type="term" value="F:metalloendopeptidase activity"/>
    <property type="evidence" value="ECO:0007669"/>
    <property type="project" value="TreeGrafter"/>
</dbReference>
<keyword evidence="1" id="KW-0929">Antimicrobial</keyword>
<keyword evidence="2" id="KW-0081">Bacteriolytic enzyme</keyword>
<evidence type="ECO:0000259" key="3">
    <source>
        <dbReference type="Pfam" id="PF01551"/>
    </source>
</evidence>
<dbReference type="InterPro" id="IPR023347">
    <property type="entry name" value="Lysozyme_dom_sf"/>
</dbReference>
<dbReference type="GO" id="GO:0031640">
    <property type="term" value="P:killing of cells of another organism"/>
    <property type="evidence" value="ECO:0007669"/>
    <property type="project" value="UniProtKB-KW"/>
</dbReference>
<dbReference type="SUPFAM" id="SSF51261">
    <property type="entry name" value="Duplicated hybrid motif"/>
    <property type="match status" value="1"/>
</dbReference>
<evidence type="ECO:0000256" key="2">
    <source>
        <dbReference type="ARBA" id="ARBA00022638"/>
    </source>
</evidence>
<dbReference type="RefSeq" id="YP_007006989.1">
    <property type="nucleotide sequence ID" value="NC_019523.1"/>
</dbReference>
<dbReference type="PANTHER" id="PTHR21666:SF270">
    <property type="entry name" value="MUREIN HYDROLASE ACTIVATOR ENVC"/>
    <property type="match status" value="1"/>
</dbReference>
<dbReference type="InterPro" id="IPR011055">
    <property type="entry name" value="Dup_hybrid_motif"/>
</dbReference>
<keyword evidence="5" id="KW-1185">Reference proteome</keyword>
<reference evidence="4 5" key="1">
    <citation type="journal article" date="2012" name="Arch. Virol.">
        <title>Complete genome sequence of the podoviral bacteriophage PhiCP24R, which is virulent for Clostridium perfringens.</title>
        <authorList>
            <person name="Morales C.A."/>
            <person name="Oakley B.B."/>
            <person name="Garrish J.K."/>
            <person name="Siragusa G.R."/>
            <person name="Ard M.B."/>
            <person name="Seal B.S."/>
        </authorList>
    </citation>
    <scope>NUCLEOTIDE SEQUENCE [LARGE SCALE GENOMIC DNA]</scope>
    <source>
        <strain evidence="4">Phi24R</strain>
    </source>
</reference>
<dbReference type="GO" id="GO:0003796">
    <property type="term" value="F:lysozyme activity"/>
    <property type="evidence" value="ECO:0007669"/>
    <property type="project" value="InterPro"/>
</dbReference>
<name>G9J3H9_9CAUD</name>
<dbReference type="InterPro" id="IPR050570">
    <property type="entry name" value="Cell_wall_metabolism_enzyme"/>
</dbReference>
<evidence type="ECO:0000313" key="5">
    <source>
        <dbReference type="Proteomes" id="UP000007862"/>
    </source>
</evidence>